<dbReference type="Proteomes" id="UP000053825">
    <property type="component" value="Unassembled WGS sequence"/>
</dbReference>
<feature type="non-terminal residue" evidence="1">
    <location>
        <position position="1"/>
    </location>
</feature>
<evidence type="ECO:0000313" key="1">
    <source>
        <dbReference type="EMBL" id="KOC68466.1"/>
    </source>
</evidence>
<keyword evidence="2" id="KW-1185">Reference proteome</keyword>
<protein>
    <submittedName>
        <fullName evidence="1">Uncharacterized protein</fullName>
    </submittedName>
</protein>
<reference evidence="1 2" key="1">
    <citation type="submission" date="2015-07" db="EMBL/GenBank/DDBJ databases">
        <title>The genome of Habropoda laboriosa.</title>
        <authorList>
            <person name="Pan H."/>
            <person name="Kapheim K."/>
        </authorList>
    </citation>
    <scope>NUCLEOTIDE SEQUENCE [LARGE SCALE GENOMIC DNA]</scope>
    <source>
        <strain evidence="1">0110345459</strain>
    </source>
</reference>
<dbReference type="AlphaFoldDB" id="A0A0L7RCJ5"/>
<evidence type="ECO:0000313" key="2">
    <source>
        <dbReference type="Proteomes" id="UP000053825"/>
    </source>
</evidence>
<dbReference type="EMBL" id="KQ414616">
    <property type="protein sequence ID" value="KOC68466.1"/>
    <property type="molecule type" value="Genomic_DNA"/>
</dbReference>
<proteinExistence type="predicted"/>
<accession>A0A0L7RCJ5</accession>
<gene>
    <name evidence="1" type="ORF">WH47_10706</name>
</gene>
<name>A0A0L7RCJ5_9HYME</name>
<organism evidence="1 2">
    <name type="scientific">Habropoda laboriosa</name>
    <dbReference type="NCBI Taxonomy" id="597456"/>
    <lineage>
        <taxon>Eukaryota</taxon>
        <taxon>Metazoa</taxon>
        <taxon>Ecdysozoa</taxon>
        <taxon>Arthropoda</taxon>
        <taxon>Hexapoda</taxon>
        <taxon>Insecta</taxon>
        <taxon>Pterygota</taxon>
        <taxon>Neoptera</taxon>
        <taxon>Endopterygota</taxon>
        <taxon>Hymenoptera</taxon>
        <taxon>Apocrita</taxon>
        <taxon>Aculeata</taxon>
        <taxon>Apoidea</taxon>
        <taxon>Anthophila</taxon>
        <taxon>Apidae</taxon>
        <taxon>Habropoda</taxon>
    </lineage>
</organism>
<sequence length="101" mass="11279">YQVNENLEDFDERPLIGFRPQNAGPYGPNSRPIVPASYPGNKGVLVGPGGPTGIIKRYSYLPAVFRPSKYIFDARVLDVDWLCPTKGLHFYEKRPNVGILS</sequence>